<sequence length="291" mass="32697">MHYEGPIYRPPSEADSLLIQATVGCPHNKCTFCMVYKKGPPYKVRPVSDIKADLEEARRDYGGGIRSIFFPAGNTIAMPTEDLAAICIHAHALFPHLERITVYGSSQYIHRKGLSDLIKLKQAGLTRIHVGLESGDDVVLRRIKKGTTAQEQIEAGQWVMAAGIELSEYVMIGIGGRERSREHALLTAKALNAINPDFIRIRTFLPKINTLLLHQIRSGRFQVLSPHEALRESAEIIRNLDVTSQVVSDHYTNYVDVHGKMPQDQHRMLRTIESALQMGEEMFRPVYVGTQ</sequence>
<dbReference type="EMBL" id="CP040098">
    <property type="protein sequence ID" value="QCQ23485.1"/>
    <property type="molecule type" value="Genomic_DNA"/>
</dbReference>
<dbReference type="SMART" id="SM00729">
    <property type="entry name" value="Elp3"/>
    <property type="match status" value="1"/>
</dbReference>
<organism evidence="7 8">
    <name type="scientific">Desulfoglaeba alkanexedens ALDC</name>
    <dbReference type="NCBI Taxonomy" id="980445"/>
    <lineage>
        <taxon>Bacteria</taxon>
        <taxon>Pseudomonadati</taxon>
        <taxon>Thermodesulfobacteriota</taxon>
        <taxon>Syntrophobacteria</taxon>
        <taxon>Syntrophobacterales</taxon>
        <taxon>Syntrophobacteraceae</taxon>
        <taxon>Desulfoglaeba</taxon>
    </lineage>
</organism>
<dbReference type="PANTHER" id="PTHR43409:SF4">
    <property type="entry name" value="RADICAL SAM SUPERFAMILY PROTEIN"/>
    <property type="match status" value="1"/>
</dbReference>
<dbReference type="PROSITE" id="PS51918">
    <property type="entry name" value="RADICAL_SAM"/>
    <property type="match status" value="1"/>
</dbReference>
<evidence type="ECO:0000313" key="8">
    <source>
        <dbReference type="Proteomes" id="UP000298602"/>
    </source>
</evidence>
<dbReference type="GO" id="GO:0003824">
    <property type="term" value="F:catalytic activity"/>
    <property type="evidence" value="ECO:0007669"/>
    <property type="project" value="InterPro"/>
</dbReference>
<dbReference type="Gene3D" id="3.20.20.70">
    <property type="entry name" value="Aldolase class I"/>
    <property type="match status" value="1"/>
</dbReference>
<comment type="cofactor">
    <cofactor evidence="1">
        <name>[4Fe-4S] cluster</name>
        <dbReference type="ChEBI" id="CHEBI:49883"/>
    </cofactor>
</comment>
<evidence type="ECO:0000256" key="5">
    <source>
        <dbReference type="ARBA" id="ARBA00023014"/>
    </source>
</evidence>
<evidence type="ECO:0000256" key="2">
    <source>
        <dbReference type="ARBA" id="ARBA00022691"/>
    </source>
</evidence>
<dbReference type="AlphaFoldDB" id="A0A4P8L8D3"/>
<evidence type="ECO:0000259" key="6">
    <source>
        <dbReference type="PROSITE" id="PS51918"/>
    </source>
</evidence>
<evidence type="ECO:0000313" key="7">
    <source>
        <dbReference type="EMBL" id="QCQ23485.1"/>
    </source>
</evidence>
<keyword evidence="5" id="KW-0411">Iron-sulfur</keyword>
<dbReference type="Proteomes" id="UP000298602">
    <property type="component" value="Chromosome"/>
</dbReference>
<dbReference type="InterPro" id="IPR058240">
    <property type="entry name" value="rSAM_sf"/>
</dbReference>
<protein>
    <submittedName>
        <fullName evidence="7">Radical SAM protein</fullName>
    </submittedName>
</protein>
<keyword evidence="3" id="KW-0479">Metal-binding</keyword>
<dbReference type="SFLD" id="SFLDG01095">
    <property type="entry name" value="Uncharacterised_Radical_SAM_Su"/>
    <property type="match status" value="1"/>
</dbReference>
<dbReference type="PANTHER" id="PTHR43409">
    <property type="entry name" value="ANAEROBIC MAGNESIUM-PROTOPORPHYRIN IX MONOMETHYL ESTER CYCLASE-RELATED"/>
    <property type="match status" value="1"/>
</dbReference>
<dbReference type="InterPro" id="IPR006638">
    <property type="entry name" value="Elp3/MiaA/NifB-like_rSAM"/>
</dbReference>
<dbReference type="RefSeq" id="WP_137425750.1">
    <property type="nucleotide sequence ID" value="NZ_CP040098.1"/>
</dbReference>
<dbReference type="OrthoDB" id="5470216at2"/>
<dbReference type="GO" id="GO:0046872">
    <property type="term" value="F:metal ion binding"/>
    <property type="evidence" value="ECO:0007669"/>
    <property type="project" value="UniProtKB-KW"/>
</dbReference>
<keyword evidence="2" id="KW-0949">S-adenosyl-L-methionine</keyword>
<accession>A0A4P8L8D3</accession>
<dbReference type="SFLD" id="SFLDS00029">
    <property type="entry name" value="Radical_SAM"/>
    <property type="match status" value="1"/>
</dbReference>
<reference evidence="7 8" key="1">
    <citation type="submission" date="2019-05" db="EMBL/GenBank/DDBJ databases">
        <title>The Complete Genome Sequence of the n-alkane-degrading Desulfoglaeba alkanexedens ALDC reveals multiple alkylsuccinate synthase gene clusters.</title>
        <authorList>
            <person name="Callaghan A.V."/>
            <person name="Davidova I.A."/>
            <person name="Duncan K.E."/>
            <person name="Morris B."/>
            <person name="McInerney M.J."/>
        </authorList>
    </citation>
    <scope>NUCLEOTIDE SEQUENCE [LARGE SCALE GENOMIC DNA]</scope>
    <source>
        <strain evidence="7 8">ALDC</strain>
    </source>
</reference>
<proteinExistence type="predicted"/>
<keyword evidence="4" id="KW-0408">Iron</keyword>
<gene>
    <name evidence="7" type="ORF">FDQ92_07300</name>
</gene>
<dbReference type="CDD" id="cd01335">
    <property type="entry name" value="Radical_SAM"/>
    <property type="match status" value="1"/>
</dbReference>
<dbReference type="Pfam" id="PF04055">
    <property type="entry name" value="Radical_SAM"/>
    <property type="match status" value="1"/>
</dbReference>
<evidence type="ECO:0000256" key="3">
    <source>
        <dbReference type="ARBA" id="ARBA00022723"/>
    </source>
</evidence>
<dbReference type="KEGG" id="dax:FDQ92_07300"/>
<feature type="domain" description="Radical SAM core" evidence="6">
    <location>
        <begin position="9"/>
        <end position="243"/>
    </location>
</feature>
<dbReference type="GO" id="GO:0051536">
    <property type="term" value="F:iron-sulfur cluster binding"/>
    <property type="evidence" value="ECO:0007669"/>
    <property type="project" value="UniProtKB-KW"/>
</dbReference>
<keyword evidence="8" id="KW-1185">Reference proteome</keyword>
<dbReference type="InterPro" id="IPR051198">
    <property type="entry name" value="BchE-like"/>
</dbReference>
<dbReference type="InterPro" id="IPR013785">
    <property type="entry name" value="Aldolase_TIM"/>
</dbReference>
<name>A0A4P8L8D3_9BACT</name>
<dbReference type="InterPro" id="IPR007197">
    <property type="entry name" value="rSAM"/>
</dbReference>
<evidence type="ECO:0000256" key="4">
    <source>
        <dbReference type="ARBA" id="ARBA00023004"/>
    </source>
</evidence>
<dbReference type="SUPFAM" id="SSF102114">
    <property type="entry name" value="Radical SAM enzymes"/>
    <property type="match status" value="1"/>
</dbReference>
<evidence type="ECO:0000256" key="1">
    <source>
        <dbReference type="ARBA" id="ARBA00001966"/>
    </source>
</evidence>
<dbReference type="SFLD" id="SFLDG01082">
    <property type="entry name" value="B12-binding_domain_containing"/>
    <property type="match status" value="1"/>
</dbReference>
<reference evidence="7 8" key="2">
    <citation type="submission" date="2019-05" db="EMBL/GenBank/DDBJ databases">
        <authorList>
            <person name="Suflita J.M."/>
            <person name="Marks C.R."/>
        </authorList>
    </citation>
    <scope>NUCLEOTIDE SEQUENCE [LARGE SCALE GENOMIC DNA]</scope>
    <source>
        <strain evidence="7 8">ALDC</strain>
    </source>
</reference>